<evidence type="ECO:0000259" key="11">
    <source>
        <dbReference type="Pfam" id="PF02875"/>
    </source>
</evidence>
<dbReference type="InterPro" id="IPR013221">
    <property type="entry name" value="Mur_ligase_cen"/>
</dbReference>
<dbReference type="Proteomes" id="UP000236649">
    <property type="component" value="Chromosome 1"/>
</dbReference>
<evidence type="ECO:0000256" key="6">
    <source>
        <dbReference type="ARBA" id="ARBA00022984"/>
    </source>
</evidence>
<dbReference type="InterPro" id="IPR036615">
    <property type="entry name" value="Mur_ligase_C_dom_sf"/>
</dbReference>
<comment type="similarity">
    <text evidence="9">Belongs to the MurCDEF family. Mpl subfamily.</text>
</comment>
<dbReference type="GO" id="GO:0106418">
    <property type="term" value="F:UDP-N-acetylmuramate-L-alanyl-gamma-D-glutamyl-meso-2,6-diaminoheptanedioate ligase activity"/>
    <property type="evidence" value="ECO:0007669"/>
    <property type="project" value="UniProtKB-EC"/>
</dbReference>
<evidence type="ECO:0000256" key="5">
    <source>
        <dbReference type="ARBA" id="ARBA00022960"/>
    </source>
</evidence>
<evidence type="ECO:0000256" key="7">
    <source>
        <dbReference type="ARBA" id="ARBA00023306"/>
    </source>
</evidence>
<dbReference type="GO" id="GO:0051301">
    <property type="term" value="P:cell division"/>
    <property type="evidence" value="ECO:0007669"/>
    <property type="project" value="UniProtKB-KW"/>
</dbReference>
<feature type="binding site" evidence="9">
    <location>
        <begin position="110"/>
        <end position="116"/>
    </location>
    <ligand>
        <name>ATP</name>
        <dbReference type="ChEBI" id="CHEBI:30616"/>
    </ligand>
</feature>
<dbReference type="KEGG" id="phs:C2L64_15655"/>
<proteinExistence type="inferred from homology"/>
<dbReference type="Gene3D" id="3.40.50.720">
    <property type="entry name" value="NAD(P)-binding Rossmann-like Domain"/>
    <property type="match status" value="1"/>
</dbReference>
<dbReference type="InterPro" id="IPR004101">
    <property type="entry name" value="Mur_ligase_C"/>
</dbReference>
<dbReference type="InterPro" id="IPR050061">
    <property type="entry name" value="MurCDEF_pg_biosynth"/>
</dbReference>
<protein>
    <recommendedName>
        <fullName evidence="9">UDP-N-acetylmuramate--L-alanyl-gamma-D-glutamyl-meso-2,6-diaminoheptandioate ligase</fullName>
        <ecNumber evidence="9">6.3.2.45</ecNumber>
    </recommendedName>
    <alternativeName>
        <fullName evidence="9">Murein peptide ligase</fullName>
    </alternativeName>
    <alternativeName>
        <fullName evidence="9">UDP-N-acetylmuramate:L-alanyl-gamma-D-glutamyl-meso-diaminopimelate ligase</fullName>
    </alternativeName>
</protein>
<name>A0AAN1MJN6_9BURK</name>
<dbReference type="InterPro" id="IPR036565">
    <property type="entry name" value="Mur-like_cat_sf"/>
</dbReference>
<dbReference type="RefSeq" id="WP_090835901.1">
    <property type="nucleotide sequence ID" value="NZ_CADFGJ010000033.1"/>
</dbReference>
<evidence type="ECO:0000256" key="9">
    <source>
        <dbReference type="HAMAP-Rule" id="MF_02020"/>
    </source>
</evidence>
<dbReference type="InterPro" id="IPR005757">
    <property type="entry name" value="Mpl"/>
</dbReference>
<dbReference type="HAMAP" id="MF_02020">
    <property type="entry name" value="Mpl"/>
    <property type="match status" value="1"/>
</dbReference>
<dbReference type="Gene3D" id="3.40.1190.10">
    <property type="entry name" value="Mur-like, catalytic domain"/>
    <property type="match status" value="1"/>
</dbReference>
<evidence type="ECO:0000256" key="3">
    <source>
        <dbReference type="ARBA" id="ARBA00022741"/>
    </source>
</evidence>
<feature type="domain" description="Mur ligase central" evidence="12">
    <location>
        <begin position="108"/>
        <end position="294"/>
    </location>
</feature>
<dbReference type="SUPFAM" id="SSF53244">
    <property type="entry name" value="MurD-like peptide ligases, peptide-binding domain"/>
    <property type="match status" value="1"/>
</dbReference>
<gene>
    <name evidence="9 13" type="primary">mpl</name>
    <name evidence="13" type="ORF">C2L64_15655</name>
</gene>
<keyword evidence="3 9" id="KW-0547">Nucleotide-binding</keyword>
<dbReference type="GO" id="GO:0071555">
    <property type="term" value="P:cell wall organization"/>
    <property type="evidence" value="ECO:0007669"/>
    <property type="project" value="UniProtKB-KW"/>
</dbReference>
<comment type="catalytic activity">
    <reaction evidence="9">
        <text>UDP-N-acetyl-alpha-D-muramate + L-alanyl-gamma-D-glutamyl-meso-2,6-diaminopimelate + ATP = UDP-N-acetyl-alpha-D-muramoyl-L-alanyl-gamma-D-glutamyl-meso-2,6-diaminopimelate + ADP + phosphate + H(+)</text>
        <dbReference type="Rhea" id="RHEA:29563"/>
        <dbReference type="ChEBI" id="CHEBI:15378"/>
        <dbReference type="ChEBI" id="CHEBI:30616"/>
        <dbReference type="ChEBI" id="CHEBI:43474"/>
        <dbReference type="ChEBI" id="CHEBI:61401"/>
        <dbReference type="ChEBI" id="CHEBI:70757"/>
        <dbReference type="ChEBI" id="CHEBI:83905"/>
        <dbReference type="ChEBI" id="CHEBI:456216"/>
        <dbReference type="EC" id="6.3.2.45"/>
    </reaction>
</comment>
<keyword evidence="2 9" id="KW-0132">Cell division</keyword>
<comment type="pathway">
    <text evidence="9">Cell wall biogenesis; peptidoglycan recycling.</text>
</comment>
<feature type="domain" description="Mur ligase C-terminal" evidence="11">
    <location>
        <begin position="316"/>
        <end position="448"/>
    </location>
</feature>
<comment type="function">
    <text evidence="9">Reutilizes the intact tripeptide L-alanyl-gamma-D-glutamyl-meso-diaminopimelate by linking it to UDP-N-acetylmuramate.</text>
</comment>
<dbReference type="Pfam" id="PF01225">
    <property type="entry name" value="Mur_ligase"/>
    <property type="match status" value="1"/>
</dbReference>
<evidence type="ECO:0000259" key="10">
    <source>
        <dbReference type="Pfam" id="PF01225"/>
    </source>
</evidence>
<dbReference type="SUPFAM" id="SSF51984">
    <property type="entry name" value="MurCD N-terminal domain"/>
    <property type="match status" value="1"/>
</dbReference>
<keyword evidence="6 9" id="KW-0573">Peptidoglycan synthesis</keyword>
<sequence length="473" mass="50739">MHIHILGICGTFMGGLAVLARNAGHTVTGCDAGVYPPMSTQLEAQGITLIEGWGAEQLDLKPDLFVVGNVVTRGNPLMEEILNRGLPYTSGPQWLGEHVLNGKWVLAVAGTHGKTTTTSMLTWLLEDAGMNPGFLIGGVPLNFGVSARLTDSSFFVIEADEYDTAFFDKRSKFVHYRPRTAVLNNLEFDHADIFADLAAIETQFHHLVRTVPGIGRVVSNGREAALDRVLTRGCWSEVERFGVDGGWQALPAEDGVAIDERFAVYHNGERVGVVDWQVQGEHNRMNAIAAIAAARHIGVPPAQAAKSLSTFRNVKRRMEVRGSVDGVTVYDDFAHHPTAIQTTVAGLRTRIGRGENGKRARILAVLEPRSNTMKLGVMKAQLPASLVDADLVFGYGAPAGKDALGWNLAEALAPMGDKAQAFNDIDTLVKSVVAAARPGDQVLVMSNGGFGGVHQKLLDALSARPTAQARGVA</sequence>
<feature type="domain" description="Mur ligase N-terminal catalytic" evidence="10">
    <location>
        <begin position="2"/>
        <end position="99"/>
    </location>
</feature>
<reference evidence="13 14" key="1">
    <citation type="submission" date="2018-01" db="EMBL/GenBank/DDBJ databases">
        <title>Species boundaries and ecological features among Paraburkholderia terrae DSMZ17804T, P. hospita DSMZ17164T and P. caribensis DSMZ13236T.</title>
        <authorList>
            <person name="Pratama A.A."/>
        </authorList>
    </citation>
    <scope>NUCLEOTIDE SEQUENCE [LARGE SCALE GENOMIC DNA]</scope>
    <source>
        <strain evidence="13 14">DSM 17164</strain>
    </source>
</reference>
<keyword evidence="4 9" id="KW-0067">ATP-binding</keyword>
<dbReference type="SUPFAM" id="SSF53623">
    <property type="entry name" value="MurD-like peptide ligases, catalytic domain"/>
    <property type="match status" value="1"/>
</dbReference>
<dbReference type="GO" id="GO:0009254">
    <property type="term" value="P:peptidoglycan turnover"/>
    <property type="evidence" value="ECO:0007669"/>
    <property type="project" value="UniProtKB-UniRule"/>
</dbReference>
<dbReference type="PANTHER" id="PTHR43445:SF5">
    <property type="entry name" value="UDP-N-ACETYLMURAMATE--L-ALANYL-GAMMA-D-GLUTAMYL-MESO-2,6-DIAMINOHEPTANDIOATE LIGASE"/>
    <property type="match status" value="1"/>
</dbReference>
<dbReference type="PANTHER" id="PTHR43445">
    <property type="entry name" value="UDP-N-ACETYLMURAMATE--L-ALANINE LIGASE-RELATED"/>
    <property type="match status" value="1"/>
</dbReference>
<evidence type="ECO:0000256" key="4">
    <source>
        <dbReference type="ARBA" id="ARBA00022840"/>
    </source>
</evidence>
<evidence type="ECO:0000313" key="14">
    <source>
        <dbReference type="Proteomes" id="UP000236649"/>
    </source>
</evidence>
<evidence type="ECO:0000259" key="12">
    <source>
        <dbReference type="Pfam" id="PF08245"/>
    </source>
</evidence>
<evidence type="ECO:0000256" key="8">
    <source>
        <dbReference type="ARBA" id="ARBA00023316"/>
    </source>
</evidence>
<keyword evidence="5 9" id="KW-0133">Cell shape</keyword>
<dbReference type="Pfam" id="PF02875">
    <property type="entry name" value="Mur_ligase_C"/>
    <property type="match status" value="1"/>
</dbReference>
<dbReference type="AlphaFoldDB" id="A0AAN1MJN6"/>
<keyword evidence="8 9" id="KW-0961">Cell wall biogenesis/degradation</keyword>
<organism evidence="13 14">
    <name type="scientific">Paraburkholderia hospita</name>
    <dbReference type="NCBI Taxonomy" id="169430"/>
    <lineage>
        <taxon>Bacteria</taxon>
        <taxon>Pseudomonadati</taxon>
        <taxon>Pseudomonadota</taxon>
        <taxon>Betaproteobacteria</taxon>
        <taxon>Burkholderiales</taxon>
        <taxon>Burkholderiaceae</taxon>
        <taxon>Paraburkholderia</taxon>
    </lineage>
</organism>
<dbReference type="GO" id="GO:0009252">
    <property type="term" value="P:peptidoglycan biosynthetic process"/>
    <property type="evidence" value="ECO:0007669"/>
    <property type="project" value="UniProtKB-KW"/>
</dbReference>
<dbReference type="NCBIfam" id="TIGR01081">
    <property type="entry name" value="mpl"/>
    <property type="match status" value="1"/>
</dbReference>
<evidence type="ECO:0000256" key="1">
    <source>
        <dbReference type="ARBA" id="ARBA00022598"/>
    </source>
</evidence>
<dbReference type="EMBL" id="CP026105">
    <property type="protein sequence ID" value="AUT69564.1"/>
    <property type="molecule type" value="Genomic_DNA"/>
</dbReference>
<dbReference type="EC" id="6.3.2.45" evidence="9"/>
<dbReference type="Pfam" id="PF08245">
    <property type="entry name" value="Mur_ligase_M"/>
    <property type="match status" value="1"/>
</dbReference>
<evidence type="ECO:0000256" key="2">
    <source>
        <dbReference type="ARBA" id="ARBA00022618"/>
    </source>
</evidence>
<dbReference type="InterPro" id="IPR000713">
    <property type="entry name" value="Mur_ligase_N"/>
</dbReference>
<dbReference type="GO" id="GO:0008360">
    <property type="term" value="P:regulation of cell shape"/>
    <property type="evidence" value="ECO:0007669"/>
    <property type="project" value="UniProtKB-KW"/>
</dbReference>
<dbReference type="GO" id="GO:0005524">
    <property type="term" value="F:ATP binding"/>
    <property type="evidence" value="ECO:0007669"/>
    <property type="project" value="UniProtKB-UniRule"/>
</dbReference>
<evidence type="ECO:0000313" key="13">
    <source>
        <dbReference type="EMBL" id="AUT69564.1"/>
    </source>
</evidence>
<comment type="cofactor">
    <cofactor evidence="9">
        <name>Mg(2+)</name>
        <dbReference type="ChEBI" id="CHEBI:18420"/>
    </cofactor>
</comment>
<dbReference type="Gene3D" id="3.90.190.20">
    <property type="entry name" value="Mur ligase, C-terminal domain"/>
    <property type="match status" value="1"/>
</dbReference>
<dbReference type="GeneID" id="55529759"/>
<accession>A0AAN1MJN6</accession>
<keyword evidence="7 9" id="KW-0131">Cell cycle</keyword>
<keyword evidence="1 9" id="KW-0436">Ligase</keyword>
<keyword evidence="9" id="KW-0460">Magnesium</keyword>